<keyword evidence="2 7" id="KW-0812">Transmembrane</keyword>
<feature type="transmembrane region" description="Helical" evidence="7">
    <location>
        <begin position="20"/>
        <end position="45"/>
    </location>
</feature>
<organism evidence="8 10">
    <name type="scientific">Synchytrium endobioticum</name>
    <dbReference type="NCBI Taxonomy" id="286115"/>
    <lineage>
        <taxon>Eukaryota</taxon>
        <taxon>Fungi</taxon>
        <taxon>Fungi incertae sedis</taxon>
        <taxon>Chytridiomycota</taxon>
        <taxon>Chytridiomycota incertae sedis</taxon>
        <taxon>Chytridiomycetes</taxon>
        <taxon>Synchytriales</taxon>
        <taxon>Synchytriaceae</taxon>
        <taxon>Synchytrium</taxon>
    </lineage>
</organism>
<evidence type="ECO:0000313" key="10">
    <source>
        <dbReference type="Proteomes" id="UP000317494"/>
    </source>
</evidence>
<evidence type="ECO:0000256" key="2">
    <source>
        <dbReference type="ARBA" id="ARBA00022692"/>
    </source>
</evidence>
<reference evidence="10 11" key="1">
    <citation type="journal article" date="2019" name="Sci. Rep.">
        <title>Comparative genomics of chytrid fungi reveal insights into the obligate biotrophic and pathogenic lifestyle of Synchytrium endobioticum.</title>
        <authorList>
            <person name="van de Vossenberg B.T.L.H."/>
            <person name="Warris S."/>
            <person name="Nguyen H.D.T."/>
            <person name="van Gent-Pelzer M.P.E."/>
            <person name="Joly D.L."/>
            <person name="van de Geest H.C."/>
            <person name="Bonants P.J.M."/>
            <person name="Smith D.S."/>
            <person name="Levesque C.A."/>
            <person name="van der Lee T.A.J."/>
        </authorList>
    </citation>
    <scope>NUCLEOTIDE SEQUENCE [LARGE SCALE GENOMIC DNA]</scope>
    <source>
        <strain evidence="9 11">LEV6574</strain>
        <strain evidence="8 10">MB42</strain>
    </source>
</reference>
<proteinExistence type="predicted"/>
<keyword evidence="3 7" id="KW-1133">Transmembrane helix</keyword>
<evidence type="ECO:0000313" key="9">
    <source>
        <dbReference type="EMBL" id="TPX39414.1"/>
    </source>
</evidence>
<keyword evidence="10" id="KW-1185">Reference proteome</keyword>
<dbReference type="GO" id="GO:0016020">
    <property type="term" value="C:membrane"/>
    <property type="evidence" value="ECO:0007669"/>
    <property type="project" value="UniProtKB-SubCell"/>
</dbReference>
<dbReference type="GO" id="GO:0004930">
    <property type="term" value="F:G protein-coupled receptor activity"/>
    <property type="evidence" value="ECO:0007669"/>
    <property type="project" value="UniProtKB-KW"/>
</dbReference>
<evidence type="ECO:0000256" key="7">
    <source>
        <dbReference type="SAM" id="Phobius"/>
    </source>
</evidence>
<evidence type="ECO:0008006" key="12">
    <source>
        <dbReference type="Google" id="ProtNLM"/>
    </source>
</evidence>
<evidence type="ECO:0000313" key="8">
    <source>
        <dbReference type="EMBL" id="TPX35424.1"/>
    </source>
</evidence>
<dbReference type="InterPro" id="IPR050125">
    <property type="entry name" value="GPCR_opsins"/>
</dbReference>
<evidence type="ECO:0000313" key="11">
    <source>
        <dbReference type="Proteomes" id="UP000320475"/>
    </source>
</evidence>
<dbReference type="Proteomes" id="UP000317494">
    <property type="component" value="Unassembled WGS sequence"/>
</dbReference>
<dbReference type="VEuPathDB" id="FungiDB:SeMB42_g07166"/>
<evidence type="ECO:0000256" key="5">
    <source>
        <dbReference type="ARBA" id="ARBA00023136"/>
    </source>
</evidence>
<evidence type="ECO:0000256" key="3">
    <source>
        <dbReference type="ARBA" id="ARBA00022989"/>
    </source>
</evidence>
<protein>
    <recommendedName>
        <fullName evidence="12">G-protein coupled receptors family 1 profile domain-containing protein</fullName>
    </recommendedName>
</protein>
<feature type="transmembrane region" description="Helical" evidence="7">
    <location>
        <begin position="272"/>
        <end position="292"/>
    </location>
</feature>
<evidence type="ECO:0000256" key="6">
    <source>
        <dbReference type="ARBA" id="ARBA00023170"/>
    </source>
</evidence>
<feature type="transmembrane region" description="Helical" evidence="7">
    <location>
        <begin position="132"/>
        <end position="153"/>
    </location>
</feature>
<gene>
    <name evidence="9" type="ORF">SeLEV6574_g07223</name>
    <name evidence="8" type="ORF">SeMB42_g07166</name>
</gene>
<dbReference type="Gene3D" id="1.20.1070.10">
    <property type="entry name" value="Rhodopsin 7-helix transmembrane proteins"/>
    <property type="match status" value="1"/>
</dbReference>
<dbReference type="Proteomes" id="UP000320475">
    <property type="component" value="Unassembled WGS sequence"/>
</dbReference>
<dbReference type="EMBL" id="QEAN01000469">
    <property type="protein sequence ID" value="TPX35424.1"/>
    <property type="molecule type" value="Genomic_DNA"/>
</dbReference>
<comment type="subcellular location">
    <subcellularLocation>
        <location evidence="1">Membrane</location>
        <topology evidence="1">Multi-pass membrane protein</topology>
    </subcellularLocation>
</comment>
<feature type="transmembrane region" description="Helical" evidence="7">
    <location>
        <begin position="99"/>
        <end position="120"/>
    </location>
</feature>
<keyword evidence="4" id="KW-0807">Transducer</keyword>
<dbReference type="AlphaFoldDB" id="A0A507CBV1"/>
<dbReference type="OrthoDB" id="2177907at2759"/>
<sequence length="365" mass="40211">MDPSTLADADVTAEFRKWLPYIAAIMALHCVSIVVGTCAVTALLADLHILRRQCRNFFYLNVIAAGGLLAWSQCIKYGLLLCRIDLLASRSLQYVDALVVSLTVLVMIWTLTSVALDRWLCICKGITLSCKGIVAVCAGGWLFGALVSVPLLLDTGVTWGSPPVYAGTQWSSRAPIAVVQTMLAWACIFLGVATSTTCYYLIRRYIKTTRANLEKVSKGSQLLQRIDASTIRYSTQLLPDAQNFAPAAVADIAPAIRQTAKVDVELDMCRKFIMLSLVSAACNIPAMAWILYELFTGRRALEPFVALAIAFIALEPSLDCALIIHINPGIRNRILEWLKWVSRPLYAKDSRLPTPRISERILICV</sequence>
<evidence type="ECO:0000256" key="1">
    <source>
        <dbReference type="ARBA" id="ARBA00004141"/>
    </source>
</evidence>
<accession>A0A507CBV1</accession>
<dbReference type="CDD" id="cd00637">
    <property type="entry name" value="7tm_classA_rhodopsin-like"/>
    <property type="match status" value="1"/>
</dbReference>
<dbReference type="InterPro" id="IPR000276">
    <property type="entry name" value="GPCR_Rhodpsn"/>
</dbReference>
<feature type="transmembrane region" description="Helical" evidence="7">
    <location>
        <begin position="182"/>
        <end position="202"/>
    </location>
</feature>
<name>A0A507CBV1_9FUNG</name>
<comment type="caution">
    <text evidence="8">The sequence shown here is derived from an EMBL/GenBank/DDBJ whole genome shotgun (WGS) entry which is preliminary data.</text>
</comment>
<keyword evidence="5 7" id="KW-0472">Membrane</keyword>
<keyword evidence="4" id="KW-0297">G-protein coupled receptor</keyword>
<dbReference type="SUPFAM" id="SSF81321">
    <property type="entry name" value="Family A G protein-coupled receptor-like"/>
    <property type="match status" value="1"/>
</dbReference>
<evidence type="ECO:0000256" key="4">
    <source>
        <dbReference type="ARBA" id="ARBA00023040"/>
    </source>
</evidence>
<dbReference type="PANTHER" id="PTHR24240">
    <property type="entry name" value="OPSIN"/>
    <property type="match status" value="1"/>
</dbReference>
<feature type="transmembrane region" description="Helical" evidence="7">
    <location>
        <begin position="57"/>
        <end position="79"/>
    </location>
</feature>
<dbReference type="EMBL" id="QEAM01000484">
    <property type="protein sequence ID" value="TPX39414.1"/>
    <property type="molecule type" value="Genomic_DNA"/>
</dbReference>
<dbReference type="Pfam" id="PF00001">
    <property type="entry name" value="7tm_1"/>
    <property type="match status" value="1"/>
</dbReference>
<feature type="transmembrane region" description="Helical" evidence="7">
    <location>
        <begin position="304"/>
        <end position="324"/>
    </location>
</feature>
<keyword evidence="6" id="KW-0675">Receptor</keyword>